<dbReference type="InterPro" id="IPR010849">
    <property type="entry name" value="Gonadal"/>
</dbReference>
<gene>
    <name evidence="2" type="ORF">PLXY2_LOCUS5799</name>
</gene>
<dbReference type="EMBL" id="CAJHNJ030000017">
    <property type="protein sequence ID" value="CAG9115832.1"/>
    <property type="molecule type" value="Genomic_DNA"/>
</dbReference>
<evidence type="ECO:0000313" key="2">
    <source>
        <dbReference type="EMBL" id="CAG9115832.1"/>
    </source>
</evidence>
<protein>
    <submittedName>
        <fullName evidence="2">(diamondback moth) hypothetical protein</fullName>
    </submittedName>
</protein>
<accession>A0A8S4EIJ9</accession>
<proteinExistence type="inferred from homology"/>
<organism evidence="2 3">
    <name type="scientific">Plutella xylostella</name>
    <name type="common">Diamondback moth</name>
    <name type="synonym">Plutella maculipennis</name>
    <dbReference type="NCBI Taxonomy" id="51655"/>
    <lineage>
        <taxon>Eukaryota</taxon>
        <taxon>Metazoa</taxon>
        <taxon>Ecdysozoa</taxon>
        <taxon>Arthropoda</taxon>
        <taxon>Hexapoda</taxon>
        <taxon>Insecta</taxon>
        <taxon>Pterygota</taxon>
        <taxon>Neoptera</taxon>
        <taxon>Endopterygota</taxon>
        <taxon>Lepidoptera</taxon>
        <taxon>Glossata</taxon>
        <taxon>Ditrysia</taxon>
        <taxon>Yponomeutoidea</taxon>
        <taxon>Plutellidae</taxon>
        <taxon>Plutella</taxon>
    </lineage>
</organism>
<dbReference type="AlphaFoldDB" id="A0A8S4EIJ9"/>
<dbReference type="Pfam" id="PF07324">
    <property type="entry name" value="DGCR6"/>
    <property type="match status" value="1"/>
</dbReference>
<keyword evidence="3" id="KW-1185">Reference proteome</keyword>
<evidence type="ECO:0000313" key="3">
    <source>
        <dbReference type="Proteomes" id="UP000653454"/>
    </source>
</evidence>
<reference evidence="2" key="1">
    <citation type="submission" date="2020-11" db="EMBL/GenBank/DDBJ databases">
        <authorList>
            <person name="Whiteford S."/>
        </authorList>
    </citation>
    <scope>NUCLEOTIDE SEQUENCE</scope>
</reference>
<sequence length="208" mass="23524">MEFDLKSACSLIPVMDGEEATSKKMIDAVEMYAGMLNETDLTISQSDDNPEAYGVLKPLNEKTAIKRFSDGLRSSRLSTIIAARNYSSLSEAIQAAKDEETMSTSSSEVLQFSATYNRVEIQNMINSTQSTEEQELQRTILLRRQKEEMKQTDMKLVMQLDQKVSDQQVTLEKAGVPGFFVTNKPIEIKVQMHLLDFILRLSNMTFQC</sequence>
<name>A0A8S4EIJ9_PLUXY</name>
<comment type="similarity">
    <text evidence="1">Belongs to the gonadal family.</text>
</comment>
<evidence type="ECO:0000256" key="1">
    <source>
        <dbReference type="ARBA" id="ARBA00005939"/>
    </source>
</evidence>
<comment type="caution">
    <text evidence="2">The sequence shown here is derived from an EMBL/GenBank/DDBJ whole genome shotgun (WGS) entry which is preliminary data.</text>
</comment>
<dbReference type="Proteomes" id="UP000653454">
    <property type="component" value="Unassembled WGS sequence"/>
</dbReference>
<dbReference type="PANTHER" id="PTHR13054:SF2">
    <property type="entry name" value="PROTEIN DGCR6"/>
    <property type="match status" value="1"/>
</dbReference>
<dbReference type="PANTHER" id="PTHR13054">
    <property type="entry name" value="DIGEORGE SYNDROME CRITICAL REGION 6 DGCR6 FAMILY MEMBER"/>
    <property type="match status" value="1"/>
</dbReference>